<keyword evidence="5 12" id="KW-0138">CF(0)</keyword>
<evidence type="ECO:0000256" key="2">
    <source>
        <dbReference type="ARBA" id="ARBA00008892"/>
    </source>
</evidence>
<protein>
    <recommendedName>
        <fullName evidence="12">ATP synthase complex subunit 8</fullName>
    </recommendedName>
</protein>
<dbReference type="InterPro" id="IPR001421">
    <property type="entry name" value="ATP8_metazoa"/>
</dbReference>
<keyword evidence="10 12" id="KW-0496">Mitochondrion</keyword>
<geneLocation type="mitochondrion" evidence="14"/>
<dbReference type="AlphaFoldDB" id="A0A5C1D5I0"/>
<name>A0A5C1D5I0_9CARA</name>
<evidence type="ECO:0000256" key="7">
    <source>
        <dbReference type="ARBA" id="ARBA00022781"/>
    </source>
</evidence>
<evidence type="ECO:0000256" key="5">
    <source>
        <dbReference type="ARBA" id="ARBA00022547"/>
    </source>
</evidence>
<comment type="subunit">
    <text evidence="3">F-type ATPases have 2 components, CF(1) - the catalytic core - and CF(0) - the membrane proton channel.</text>
</comment>
<comment type="subcellular location">
    <subcellularLocation>
        <location evidence="1 12">Mitochondrion membrane</location>
        <topology evidence="1 12">Single-pass membrane protein</topology>
    </subcellularLocation>
</comment>
<comment type="similarity">
    <text evidence="2 12">Belongs to the ATPase protein 8 family.</text>
</comment>
<evidence type="ECO:0000256" key="10">
    <source>
        <dbReference type="ARBA" id="ARBA00023128"/>
    </source>
</evidence>
<keyword evidence="8 13" id="KW-1133">Transmembrane helix</keyword>
<keyword evidence="6 12" id="KW-0812">Transmembrane</keyword>
<evidence type="ECO:0000256" key="4">
    <source>
        <dbReference type="ARBA" id="ARBA00022448"/>
    </source>
</evidence>
<keyword evidence="11 13" id="KW-0472">Membrane</keyword>
<evidence type="ECO:0000256" key="8">
    <source>
        <dbReference type="ARBA" id="ARBA00022989"/>
    </source>
</evidence>
<keyword evidence="9 12" id="KW-0406">Ion transport</keyword>
<keyword evidence="7 12" id="KW-0375">Hydrogen ion transport</keyword>
<keyword evidence="4 12" id="KW-0813">Transport</keyword>
<dbReference type="EMBL" id="MN122833">
    <property type="protein sequence ID" value="QEL51234.1"/>
    <property type="molecule type" value="Genomic_DNA"/>
</dbReference>
<evidence type="ECO:0000256" key="6">
    <source>
        <dbReference type="ARBA" id="ARBA00022692"/>
    </source>
</evidence>
<reference evidence="14" key="1">
    <citation type="submission" date="2019-06" db="EMBL/GenBank/DDBJ databases">
        <title>DNAmark project.</title>
        <authorList>
            <person name="Margaryan A."/>
        </authorList>
    </citation>
    <scope>NUCLEOTIDE SEQUENCE</scope>
</reference>
<dbReference type="GO" id="GO:0031966">
    <property type="term" value="C:mitochondrial membrane"/>
    <property type="evidence" value="ECO:0007669"/>
    <property type="project" value="UniProtKB-SubCell"/>
</dbReference>
<dbReference type="GO" id="GO:0015078">
    <property type="term" value="F:proton transmembrane transporter activity"/>
    <property type="evidence" value="ECO:0007669"/>
    <property type="project" value="InterPro"/>
</dbReference>
<organism evidence="14">
    <name type="scientific">Pterostichus oblongopunctatus</name>
    <dbReference type="NCBI Taxonomy" id="245858"/>
    <lineage>
        <taxon>Eukaryota</taxon>
        <taxon>Metazoa</taxon>
        <taxon>Ecdysozoa</taxon>
        <taxon>Arthropoda</taxon>
        <taxon>Hexapoda</taxon>
        <taxon>Insecta</taxon>
        <taxon>Pterygota</taxon>
        <taxon>Neoptera</taxon>
        <taxon>Endopterygota</taxon>
        <taxon>Coleoptera</taxon>
        <taxon>Adephaga</taxon>
        <taxon>Caraboidea</taxon>
        <taxon>Carabidae</taxon>
        <taxon>Harpalinae</taxon>
        <taxon>Pterostichini</taxon>
        <taxon>Pterostichus</taxon>
        <taxon>Bothriopterus</taxon>
    </lineage>
</organism>
<dbReference type="GO" id="GO:0045259">
    <property type="term" value="C:proton-transporting ATP synthase complex"/>
    <property type="evidence" value="ECO:0007669"/>
    <property type="project" value="UniProtKB-KW"/>
</dbReference>
<proteinExistence type="inferred from homology"/>
<dbReference type="Pfam" id="PF00895">
    <property type="entry name" value="ATP-synt_8"/>
    <property type="match status" value="1"/>
</dbReference>
<evidence type="ECO:0000256" key="9">
    <source>
        <dbReference type="ARBA" id="ARBA00023065"/>
    </source>
</evidence>
<evidence type="ECO:0000256" key="13">
    <source>
        <dbReference type="SAM" id="Phobius"/>
    </source>
</evidence>
<gene>
    <name evidence="14" type="primary">atp8</name>
</gene>
<sequence>MPQMAPMNWLFLYILFTIIFLMFNFINYYMFLIKNTSIMQKQNSIKIFLNWKW</sequence>
<evidence type="ECO:0000256" key="11">
    <source>
        <dbReference type="ARBA" id="ARBA00023136"/>
    </source>
</evidence>
<feature type="transmembrane region" description="Helical" evidence="13">
    <location>
        <begin position="12"/>
        <end position="32"/>
    </location>
</feature>
<dbReference type="GO" id="GO:0015986">
    <property type="term" value="P:proton motive force-driven ATP synthesis"/>
    <property type="evidence" value="ECO:0007669"/>
    <property type="project" value="InterPro"/>
</dbReference>
<evidence type="ECO:0000313" key="14">
    <source>
        <dbReference type="EMBL" id="QEL51234.1"/>
    </source>
</evidence>
<evidence type="ECO:0000256" key="12">
    <source>
        <dbReference type="RuleBase" id="RU003661"/>
    </source>
</evidence>
<evidence type="ECO:0000256" key="1">
    <source>
        <dbReference type="ARBA" id="ARBA00004304"/>
    </source>
</evidence>
<accession>A0A5C1D5I0</accession>
<evidence type="ECO:0000256" key="3">
    <source>
        <dbReference type="ARBA" id="ARBA00011291"/>
    </source>
</evidence>